<name>A0A8D8RP86_9HEMI</name>
<reference evidence="2" key="1">
    <citation type="submission" date="2021-05" db="EMBL/GenBank/DDBJ databases">
        <authorList>
            <person name="Alioto T."/>
            <person name="Alioto T."/>
            <person name="Gomez Garrido J."/>
        </authorList>
    </citation>
    <scope>NUCLEOTIDE SEQUENCE</scope>
</reference>
<protein>
    <submittedName>
        <fullName evidence="2">Uncharacterized protein</fullName>
    </submittedName>
</protein>
<accession>A0A8D8RP86</accession>
<evidence type="ECO:0000313" key="2">
    <source>
        <dbReference type="EMBL" id="CAG6653460.1"/>
    </source>
</evidence>
<keyword evidence="1" id="KW-0812">Transmembrane</keyword>
<organism evidence="2">
    <name type="scientific">Cacopsylla melanoneura</name>
    <dbReference type="NCBI Taxonomy" id="428564"/>
    <lineage>
        <taxon>Eukaryota</taxon>
        <taxon>Metazoa</taxon>
        <taxon>Ecdysozoa</taxon>
        <taxon>Arthropoda</taxon>
        <taxon>Hexapoda</taxon>
        <taxon>Insecta</taxon>
        <taxon>Pterygota</taxon>
        <taxon>Neoptera</taxon>
        <taxon>Paraneoptera</taxon>
        <taxon>Hemiptera</taxon>
        <taxon>Sternorrhyncha</taxon>
        <taxon>Psylloidea</taxon>
        <taxon>Psyllidae</taxon>
        <taxon>Psyllinae</taxon>
        <taxon>Cacopsylla</taxon>
    </lineage>
</organism>
<dbReference type="EMBL" id="HBUF01173768">
    <property type="protein sequence ID" value="CAG6653460.1"/>
    <property type="molecule type" value="Transcribed_RNA"/>
</dbReference>
<sequence>MITQHVGRYLYALFSLKYFINFILSTFGESVIRRFPSNNKLTMSPFAEKCPLFGGVSVGTTSATLLNIGDDRPRGVTYFFKTAPKLFNKILYYAKCLSFIFVKRLETI</sequence>
<dbReference type="AlphaFoldDB" id="A0A8D8RP86"/>
<keyword evidence="1" id="KW-0472">Membrane</keyword>
<feature type="transmembrane region" description="Helical" evidence="1">
    <location>
        <begin position="6"/>
        <end position="24"/>
    </location>
</feature>
<evidence type="ECO:0000256" key="1">
    <source>
        <dbReference type="SAM" id="Phobius"/>
    </source>
</evidence>
<keyword evidence="1" id="KW-1133">Transmembrane helix</keyword>
<proteinExistence type="predicted"/>